<organism evidence="1 2">
    <name type="scientific">Methylovulum psychrotolerans</name>
    <dbReference type="NCBI Taxonomy" id="1704499"/>
    <lineage>
        <taxon>Bacteria</taxon>
        <taxon>Pseudomonadati</taxon>
        <taxon>Pseudomonadota</taxon>
        <taxon>Gammaproteobacteria</taxon>
        <taxon>Methylococcales</taxon>
        <taxon>Methylococcaceae</taxon>
        <taxon>Methylovulum</taxon>
    </lineage>
</organism>
<accession>A0A1Z4BUC3</accession>
<dbReference type="Proteomes" id="UP000197019">
    <property type="component" value="Chromosome"/>
</dbReference>
<dbReference type="RefSeq" id="WP_088617788.1">
    <property type="nucleotide sequence ID" value="NZ_CP022129.1"/>
</dbReference>
<evidence type="ECO:0000313" key="1">
    <source>
        <dbReference type="EMBL" id="ASF44905.1"/>
    </source>
</evidence>
<sequence>MHSLGIVVGEDAENQLFAFSDYLEEPYQAFLSPEQIAEMADEYEVSPDNLEFLCRHLQEWADGEGFIENGRLGYWSIENPNGKFDWFDIGGRWGGYLQLASGELVDQALLKDLDIGLLLGNAPVFVIKDGEWLTGDMEPLEPANEAWITHYQAIINSLPPDSLITVVDIHH</sequence>
<reference evidence="1 2" key="1">
    <citation type="submission" date="2017-06" db="EMBL/GenBank/DDBJ databases">
        <title>Genome Sequencing of the methanotroph Methylovulum psychrotolerants str. HV10-M2 isolated from a high-altitude environment.</title>
        <authorList>
            <person name="Mateos-Rivera A."/>
        </authorList>
    </citation>
    <scope>NUCLEOTIDE SEQUENCE [LARGE SCALE GENOMIC DNA]</scope>
    <source>
        <strain evidence="1 2">HV10_M2</strain>
    </source>
</reference>
<gene>
    <name evidence="1" type="ORF">CEK71_01830</name>
</gene>
<name>A0A1Z4BUC3_9GAMM</name>
<protein>
    <submittedName>
        <fullName evidence="1">Uncharacterized protein</fullName>
    </submittedName>
</protein>
<dbReference type="EMBL" id="CP022129">
    <property type="protein sequence ID" value="ASF44905.1"/>
    <property type="molecule type" value="Genomic_DNA"/>
</dbReference>
<evidence type="ECO:0000313" key="2">
    <source>
        <dbReference type="Proteomes" id="UP000197019"/>
    </source>
</evidence>
<proteinExistence type="predicted"/>
<dbReference type="OrthoDB" id="9152081at2"/>
<keyword evidence="2" id="KW-1185">Reference proteome</keyword>
<dbReference type="KEGG" id="mpsy:CEK71_01830"/>
<dbReference type="AlphaFoldDB" id="A0A1Z4BUC3"/>